<evidence type="ECO:0000259" key="9">
    <source>
        <dbReference type="Pfam" id="PF07992"/>
    </source>
</evidence>
<comment type="caution">
    <text evidence="10">The sequence shown here is derived from an EMBL/GenBank/DDBJ whole genome shotgun (WGS) entry which is preliminary data.</text>
</comment>
<sequence length="483" mass="52626">MGSVVLCAGRNARLPEEQGAIGPSAGACRNRATTPPVPDPRRPNAGISCQRKLRRDGHEGDPVNNNRVVIIGGGFAGLSAAKTLEGNDVQVTLVDSRNYYLFQPLLYQVATGDLHAEAVATPIRRLLRGKNQKFVLGSVTGVDPGQKRVLLEDGSVLPYDRLLVAPGSTTQFYGNQEIARHAWHLKGLPEAENLRSQILLALERASRCPDPGQRRAWLNFAIAGGGSTGVESACGLLELFRVLVPRDYPEIDPREISVRILQGGACLIPDFPESLQTYATKRVEALGGRIQFQTHVENFDGRTIRLSGGESLSARTLIWAAGVKAPRLAENLPGEQGEGGRIRVNSHLQLPEYPDIFILGDLAQTPDGHHPQVAPFAIQTARHAARSVLASWGMAPLPPPFVYQDPGSMVVLGRFDAVCQIPRWNARWHGPVAWALWLGLHLAKILGTRNRLLTLADWGQDYLFKSAAMEILRPLQGSERSGE</sequence>
<dbReference type="Pfam" id="PF07992">
    <property type="entry name" value="Pyr_redox_2"/>
    <property type="match status" value="1"/>
</dbReference>
<dbReference type="InterPro" id="IPR036188">
    <property type="entry name" value="FAD/NAD-bd_sf"/>
</dbReference>
<protein>
    <recommendedName>
        <fullName evidence="2">NADH:ubiquinone reductase (non-electrogenic)</fullName>
        <ecNumber evidence="2">1.6.5.9</ecNumber>
    </recommendedName>
</protein>
<dbReference type="GO" id="GO:0050136">
    <property type="term" value="F:NADH dehydrogenase (quinone) (non-electrogenic) activity"/>
    <property type="evidence" value="ECO:0007669"/>
    <property type="project" value="UniProtKB-EC"/>
</dbReference>
<evidence type="ECO:0000256" key="5">
    <source>
        <dbReference type="ARBA" id="ARBA00023002"/>
    </source>
</evidence>
<evidence type="ECO:0000256" key="6">
    <source>
        <dbReference type="ARBA" id="ARBA00023027"/>
    </source>
</evidence>
<dbReference type="PANTHER" id="PTHR43706">
    <property type="entry name" value="NADH DEHYDROGENASE"/>
    <property type="match status" value="1"/>
</dbReference>
<dbReference type="PANTHER" id="PTHR43706:SF47">
    <property type="entry name" value="EXTERNAL NADH-UBIQUINONE OXIDOREDUCTASE 1, MITOCHONDRIAL-RELATED"/>
    <property type="match status" value="1"/>
</dbReference>
<reference evidence="10" key="1">
    <citation type="journal article" date="2020" name="mSystems">
        <title>Genome- and Community-Level Interaction Insights into Carbon Utilization and Element Cycling Functions of Hydrothermarchaeota in Hydrothermal Sediment.</title>
        <authorList>
            <person name="Zhou Z."/>
            <person name="Liu Y."/>
            <person name="Xu W."/>
            <person name="Pan J."/>
            <person name="Luo Z.H."/>
            <person name="Li M."/>
        </authorList>
    </citation>
    <scope>NUCLEOTIDE SEQUENCE [LARGE SCALE GENOMIC DNA]</scope>
    <source>
        <strain evidence="10">SpSt-902</strain>
    </source>
</reference>
<comment type="catalytic activity">
    <reaction evidence="7">
        <text>a quinone + NADH + H(+) = a quinol + NAD(+)</text>
        <dbReference type="Rhea" id="RHEA:46160"/>
        <dbReference type="ChEBI" id="CHEBI:15378"/>
        <dbReference type="ChEBI" id="CHEBI:24646"/>
        <dbReference type="ChEBI" id="CHEBI:57540"/>
        <dbReference type="ChEBI" id="CHEBI:57945"/>
        <dbReference type="ChEBI" id="CHEBI:132124"/>
        <dbReference type="EC" id="1.6.5.9"/>
    </reaction>
</comment>
<proteinExistence type="inferred from homology"/>
<gene>
    <name evidence="10" type="ORF">ENX03_08270</name>
</gene>
<dbReference type="PRINTS" id="PR00368">
    <property type="entry name" value="FADPNR"/>
</dbReference>
<dbReference type="InterPro" id="IPR045024">
    <property type="entry name" value="NDH-2"/>
</dbReference>
<dbReference type="EMBL" id="DTMM01000171">
    <property type="protein sequence ID" value="HFT93910.1"/>
    <property type="molecule type" value="Genomic_DNA"/>
</dbReference>
<evidence type="ECO:0000256" key="8">
    <source>
        <dbReference type="SAM" id="MobiDB-lite"/>
    </source>
</evidence>
<dbReference type="AlphaFoldDB" id="A0A7C3QSN1"/>
<dbReference type="SUPFAM" id="SSF51905">
    <property type="entry name" value="FAD/NAD(P)-binding domain"/>
    <property type="match status" value="1"/>
</dbReference>
<keyword evidence="6" id="KW-0520">NAD</keyword>
<keyword evidence="3" id="KW-0285">Flavoprotein</keyword>
<feature type="region of interest" description="Disordered" evidence="8">
    <location>
        <begin position="18"/>
        <end position="47"/>
    </location>
</feature>
<accession>A0A7C3QSN1</accession>
<evidence type="ECO:0000313" key="10">
    <source>
        <dbReference type="EMBL" id="HFT93910.1"/>
    </source>
</evidence>
<evidence type="ECO:0000256" key="4">
    <source>
        <dbReference type="ARBA" id="ARBA00022827"/>
    </source>
</evidence>
<evidence type="ECO:0000256" key="2">
    <source>
        <dbReference type="ARBA" id="ARBA00012637"/>
    </source>
</evidence>
<organism evidence="10">
    <name type="scientific">Leptospirillum ferriphilum</name>
    <dbReference type="NCBI Taxonomy" id="178606"/>
    <lineage>
        <taxon>Bacteria</taxon>
        <taxon>Pseudomonadati</taxon>
        <taxon>Nitrospirota</taxon>
        <taxon>Nitrospiria</taxon>
        <taxon>Nitrospirales</taxon>
        <taxon>Nitrospiraceae</taxon>
        <taxon>Leptospirillum</taxon>
    </lineage>
</organism>
<comment type="similarity">
    <text evidence="1">Belongs to the NADH dehydrogenase family.</text>
</comment>
<name>A0A7C3QSN1_9BACT</name>
<dbReference type="EC" id="1.6.5.9" evidence="2"/>
<evidence type="ECO:0000256" key="1">
    <source>
        <dbReference type="ARBA" id="ARBA00005272"/>
    </source>
</evidence>
<keyword evidence="4" id="KW-0274">FAD</keyword>
<evidence type="ECO:0000256" key="3">
    <source>
        <dbReference type="ARBA" id="ARBA00022630"/>
    </source>
</evidence>
<dbReference type="InterPro" id="IPR023753">
    <property type="entry name" value="FAD/NAD-binding_dom"/>
</dbReference>
<dbReference type="Gene3D" id="3.50.50.100">
    <property type="match status" value="1"/>
</dbReference>
<feature type="domain" description="FAD/NAD(P)-binding" evidence="9">
    <location>
        <begin position="67"/>
        <end position="380"/>
    </location>
</feature>
<evidence type="ECO:0000256" key="7">
    <source>
        <dbReference type="ARBA" id="ARBA00047599"/>
    </source>
</evidence>
<keyword evidence="5" id="KW-0560">Oxidoreductase</keyword>